<organism evidence="2 3">
    <name type="scientific">Paenibacillus nuruki</name>
    <dbReference type="NCBI Taxonomy" id="1886670"/>
    <lineage>
        <taxon>Bacteria</taxon>
        <taxon>Bacillati</taxon>
        <taxon>Bacillota</taxon>
        <taxon>Bacilli</taxon>
        <taxon>Bacillales</taxon>
        <taxon>Paenibacillaceae</taxon>
        <taxon>Paenibacillus</taxon>
    </lineage>
</organism>
<evidence type="ECO:0000313" key="2">
    <source>
        <dbReference type="EMBL" id="ODP29325.1"/>
    </source>
</evidence>
<keyword evidence="3" id="KW-1185">Reference proteome</keyword>
<feature type="transmembrane region" description="Helical" evidence="1">
    <location>
        <begin position="71"/>
        <end position="93"/>
    </location>
</feature>
<keyword evidence="1" id="KW-0812">Transmembrane</keyword>
<gene>
    <name evidence="2" type="ORF">PTI45_01334</name>
</gene>
<feature type="transmembrane region" description="Helical" evidence="1">
    <location>
        <begin position="32"/>
        <end position="50"/>
    </location>
</feature>
<comment type="caution">
    <text evidence="2">The sequence shown here is derived from an EMBL/GenBank/DDBJ whole genome shotgun (WGS) entry which is preliminary data.</text>
</comment>
<evidence type="ECO:0000256" key="1">
    <source>
        <dbReference type="SAM" id="Phobius"/>
    </source>
</evidence>
<proteinExistence type="predicted"/>
<reference evidence="2 3" key="1">
    <citation type="submission" date="2016-08" db="EMBL/GenBank/DDBJ databases">
        <title>Genome sequencing of Paenibacillus sp. TI45-13ar, isolated from Korean traditional nuruk.</title>
        <authorList>
            <person name="Kim S.-J."/>
        </authorList>
    </citation>
    <scope>NUCLEOTIDE SEQUENCE [LARGE SCALE GENOMIC DNA]</scope>
    <source>
        <strain evidence="2 3">TI45-13ar</strain>
    </source>
</reference>
<sequence length="146" mass="17201">MNRERAVQLIGTIVTSLVLLLIPLITKIDYPIWYYIGLVILIGIAIYREVTYKRYEKKFYQKWHEARKRGFAFNMIWQSIRTALVLLAIIAIFRLFSYGSTWSEWLTLFTPTTLIAIVIIIVTVGIIAGIYSWTENEKRYNDMKQD</sequence>
<feature type="transmembrane region" description="Helical" evidence="1">
    <location>
        <begin position="7"/>
        <end position="26"/>
    </location>
</feature>
<accession>A0A1E3L817</accession>
<keyword evidence="1" id="KW-0472">Membrane</keyword>
<dbReference type="Proteomes" id="UP000094578">
    <property type="component" value="Unassembled WGS sequence"/>
</dbReference>
<protein>
    <submittedName>
        <fullName evidence="2">Uncharacterized protein</fullName>
    </submittedName>
</protein>
<dbReference type="AlphaFoldDB" id="A0A1E3L817"/>
<evidence type="ECO:0000313" key="3">
    <source>
        <dbReference type="Proteomes" id="UP000094578"/>
    </source>
</evidence>
<feature type="transmembrane region" description="Helical" evidence="1">
    <location>
        <begin position="113"/>
        <end position="134"/>
    </location>
</feature>
<name>A0A1E3L817_9BACL</name>
<dbReference type="RefSeq" id="WP_069326757.1">
    <property type="nucleotide sequence ID" value="NZ_MDER01000031.1"/>
</dbReference>
<dbReference type="EMBL" id="MDER01000031">
    <property type="protein sequence ID" value="ODP29325.1"/>
    <property type="molecule type" value="Genomic_DNA"/>
</dbReference>
<keyword evidence="1" id="KW-1133">Transmembrane helix</keyword>